<dbReference type="Proteomes" id="UP000309673">
    <property type="component" value="Unassembled WGS sequence"/>
</dbReference>
<sequence length="66" mass="7361">MTTWIVLVLLIVVAIVYLYLRNAKNRDPKYTKCPVCGSRTKLIGTKPKCTQCLAVLGELTHSHSNS</sequence>
<keyword evidence="1" id="KW-1133">Transmembrane helix</keyword>
<dbReference type="AlphaFoldDB" id="A0A4U0FG63"/>
<organism evidence="2 3">
    <name type="scientific">Cohnella pontilimi</name>
    <dbReference type="NCBI Taxonomy" id="2564100"/>
    <lineage>
        <taxon>Bacteria</taxon>
        <taxon>Bacillati</taxon>
        <taxon>Bacillota</taxon>
        <taxon>Bacilli</taxon>
        <taxon>Bacillales</taxon>
        <taxon>Paenibacillaceae</taxon>
        <taxon>Cohnella</taxon>
    </lineage>
</organism>
<keyword evidence="1" id="KW-0812">Transmembrane</keyword>
<keyword evidence="1" id="KW-0472">Membrane</keyword>
<evidence type="ECO:0000256" key="1">
    <source>
        <dbReference type="SAM" id="Phobius"/>
    </source>
</evidence>
<evidence type="ECO:0000313" key="3">
    <source>
        <dbReference type="Proteomes" id="UP000309673"/>
    </source>
</evidence>
<feature type="transmembrane region" description="Helical" evidence="1">
    <location>
        <begin position="6"/>
        <end position="22"/>
    </location>
</feature>
<gene>
    <name evidence="2" type="ORF">E5161_00875</name>
</gene>
<proteinExistence type="predicted"/>
<reference evidence="2 3" key="1">
    <citation type="submission" date="2019-04" db="EMBL/GenBank/DDBJ databases">
        <title>Cohnella sp. nov., isolated from soil.</title>
        <authorList>
            <person name="Kim W."/>
        </authorList>
    </citation>
    <scope>NUCLEOTIDE SEQUENCE [LARGE SCALE GENOMIC DNA]</scope>
    <source>
        <strain evidence="2 3">CAU 1483</strain>
    </source>
</reference>
<evidence type="ECO:0008006" key="4">
    <source>
        <dbReference type="Google" id="ProtNLM"/>
    </source>
</evidence>
<name>A0A4U0FG63_9BACL</name>
<keyword evidence="3" id="KW-1185">Reference proteome</keyword>
<evidence type="ECO:0000313" key="2">
    <source>
        <dbReference type="EMBL" id="TJY43983.1"/>
    </source>
</evidence>
<dbReference type="OrthoDB" id="2666430at2"/>
<dbReference type="EMBL" id="SUPK01000001">
    <property type="protein sequence ID" value="TJY43983.1"/>
    <property type="molecule type" value="Genomic_DNA"/>
</dbReference>
<comment type="caution">
    <text evidence="2">The sequence shown here is derived from an EMBL/GenBank/DDBJ whole genome shotgun (WGS) entry which is preliminary data.</text>
</comment>
<accession>A0A4U0FG63</accession>
<protein>
    <recommendedName>
        <fullName evidence="4">FeoB-associated Cys-rich membrane protein</fullName>
    </recommendedName>
</protein>